<dbReference type="KEGG" id="asc:ASAC_1413"/>
<dbReference type="PANTHER" id="PTHR43229">
    <property type="entry name" value="NODULATION PROTEIN J"/>
    <property type="match status" value="1"/>
</dbReference>
<keyword evidence="7" id="KW-0547">Nucleotide-binding</keyword>
<name>D9PZ31_ACIS3</name>
<feature type="transmembrane region" description="Helical" evidence="5">
    <location>
        <begin position="215"/>
        <end position="237"/>
    </location>
</feature>
<dbReference type="InterPro" id="IPR051784">
    <property type="entry name" value="Nod_factor_ABC_transporter"/>
</dbReference>
<dbReference type="HOGENOM" id="CLU_1163753_0_0_2"/>
<dbReference type="GO" id="GO:0005524">
    <property type="term" value="F:ATP binding"/>
    <property type="evidence" value="ECO:0007669"/>
    <property type="project" value="UniProtKB-KW"/>
</dbReference>
<dbReference type="GO" id="GO:0043190">
    <property type="term" value="C:ATP-binding cassette (ABC) transporter complex"/>
    <property type="evidence" value="ECO:0007669"/>
    <property type="project" value="InterPro"/>
</dbReference>
<feature type="transmembrane region" description="Helical" evidence="5">
    <location>
        <begin position="20"/>
        <end position="41"/>
    </location>
</feature>
<dbReference type="eggNOG" id="arCOG01468">
    <property type="taxonomic scope" value="Archaea"/>
</dbReference>
<evidence type="ECO:0000256" key="5">
    <source>
        <dbReference type="SAM" id="Phobius"/>
    </source>
</evidence>
<dbReference type="Pfam" id="PF01061">
    <property type="entry name" value="ABC2_membrane"/>
    <property type="match status" value="1"/>
</dbReference>
<keyword evidence="2 5" id="KW-0812">Transmembrane</keyword>
<keyword evidence="3 5" id="KW-1133">Transmembrane helix</keyword>
<keyword evidence="8" id="KW-1185">Reference proteome</keyword>
<dbReference type="Proteomes" id="UP000000346">
    <property type="component" value="Chromosome"/>
</dbReference>
<evidence type="ECO:0000256" key="4">
    <source>
        <dbReference type="ARBA" id="ARBA00023136"/>
    </source>
</evidence>
<evidence type="ECO:0000313" key="8">
    <source>
        <dbReference type="Proteomes" id="UP000000346"/>
    </source>
</evidence>
<accession>D9PZ31</accession>
<evidence type="ECO:0000313" key="7">
    <source>
        <dbReference type="EMBL" id="ADL19818.1"/>
    </source>
</evidence>
<dbReference type="PANTHER" id="PTHR43229:SF3">
    <property type="entry name" value="ABC-TYPE MULTIDRUG TRANSPORT SYSTEM, PERMEASE COMPONENT"/>
    <property type="match status" value="1"/>
</dbReference>
<proteinExistence type="predicted"/>
<organism evidence="7 8">
    <name type="scientific">Acidilobus saccharovorans (strain DSM 16705 / JCM 18335 / VKM B-2471 / 345-15)</name>
    <dbReference type="NCBI Taxonomy" id="666510"/>
    <lineage>
        <taxon>Archaea</taxon>
        <taxon>Thermoproteota</taxon>
        <taxon>Thermoprotei</taxon>
        <taxon>Acidilobales</taxon>
        <taxon>Acidilobaceae</taxon>
        <taxon>Acidilobus</taxon>
    </lineage>
</organism>
<reference evidence="7 8" key="1">
    <citation type="journal article" date="2010" name="Appl. Environ. Microbiol.">
        <title>The genome sequence of the crenarchaeon Acidilobus saccharovorans supports a new order, Acidilobales, and suggests an important ecological role in terrestrial acidic hot springs.</title>
        <authorList>
            <person name="Mardanov A.V."/>
            <person name="Svetlitchnyi V.A."/>
            <person name="Beletsky A.V."/>
            <person name="Prokofeva M.I."/>
            <person name="Bonch-Osmolovskaya E.A."/>
            <person name="Ravin N.V."/>
            <person name="Skryabin K.G."/>
        </authorList>
    </citation>
    <scope>NUCLEOTIDE SEQUENCE [LARGE SCALE GENOMIC DNA]</scope>
    <source>
        <strain evidence="8">DSM 16705 / JCM 18335 / VKM B-2471 / 345-15</strain>
    </source>
</reference>
<protein>
    <submittedName>
        <fullName evidence="7">ATP-binding protein involved in mithramycin resistance</fullName>
    </submittedName>
</protein>
<dbReference type="OrthoDB" id="42455at2157"/>
<feature type="transmembrane region" description="Helical" evidence="5">
    <location>
        <begin position="163"/>
        <end position="181"/>
    </location>
</feature>
<feature type="transmembrane region" description="Helical" evidence="5">
    <location>
        <begin position="47"/>
        <end position="69"/>
    </location>
</feature>
<dbReference type="STRING" id="666510.ASAC_1413"/>
<comment type="subcellular location">
    <subcellularLocation>
        <location evidence="1">Membrane</location>
        <topology evidence="1">Multi-pass membrane protein</topology>
    </subcellularLocation>
</comment>
<dbReference type="InterPro" id="IPR013525">
    <property type="entry name" value="ABC2_TM"/>
</dbReference>
<dbReference type="GeneID" id="9499670"/>
<dbReference type="PIRSF" id="PIRSF006648">
    <property type="entry name" value="DrrB"/>
    <property type="match status" value="1"/>
</dbReference>
<feature type="transmembrane region" description="Helical" evidence="5">
    <location>
        <begin position="129"/>
        <end position="151"/>
    </location>
</feature>
<dbReference type="EMBL" id="CP001742">
    <property type="protein sequence ID" value="ADL19818.1"/>
    <property type="molecule type" value="Genomic_DNA"/>
</dbReference>
<keyword evidence="4 5" id="KW-0472">Membrane</keyword>
<dbReference type="RefSeq" id="WP_013267330.1">
    <property type="nucleotide sequence ID" value="NC_014374.1"/>
</dbReference>
<dbReference type="GO" id="GO:0140359">
    <property type="term" value="F:ABC-type transporter activity"/>
    <property type="evidence" value="ECO:0007669"/>
    <property type="project" value="InterPro"/>
</dbReference>
<feature type="transmembrane region" description="Helical" evidence="5">
    <location>
        <begin position="90"/>
        <end position="123"/>
    </location>
</feature>
<dbReference type="AlphaFoldDB" id="D9PZ31"/>
<dbReference type="InParanoid" id="D9PZ31"/>
<dbReference type="InterPro" id="IPR000412">
    <property type="entry name" value="ABC_2_transport"/>
</dbReference>
<evidence type="ECO:0000259" key="6">
    <source>
        <dbReference type="Pfam" id="PF01061"/>
    </source>
</evidence>
<evidence type="ECO:0000256" key="1">
    <source>
        <dbReference type="ARBA" id="ARBA00004141"/>
    </source>
</evidence>
<evidence type="ECO:0000256" key="2">
    <source>
        <dbReference type="ARBA" id="ARBA00022692"/>
    </source>
</evidence>
<feature type="domain" description="ABC-2 type transporter transmembrane" evidence="6">
    <location>
        <begin position="24"/>
        <end position="207"/>
    </location>
</feature>
<gene>
    <name evidence="7" type="ordered locus">ASAC_1413</name>
</gene>
<keyword evidence="7" id="KW-0067">ATP-binding</keyword>
<evidence type="ECO:0000256" key="3">
    <source>
        <dbReference type="ARBA" id="ARBA00022989"/>
    </source>
</evidence>
<sequence length="238" mass="25623">MLRELESLAEMFIKEARTWIAVNLFFMIVFPVAIIASFGYIVSRQDAYYLVSGTIVFQVALSGMLSVPNNIGMDRQGGRISIMIASGVPLWAYAMTSALVNNVFAVLSGLLIVGVAAALRYIAVSAVDVAYLTVALLLSTFEGSMVGLLIAARIRNWRLLQQVTQIASFTLTFFAPVYFPLSAVPRYLLPLAMLEPTTYAAQAIRLSLLGSPASLLWGLAALAYGAVFGAVAGRWGLA</sequence>